<dbReference type="AlphaFoldDB" id="A0ABD3RCS1"/>
<dbReference type="SMART" id="SM00195">
    <property type="entry name" value="DSPc"/>
    <property type="match status" value="1"/>
</dbReference>
<protein>
    <recommendedName>
        <fullName evidence="3">Tyrosine specific protein phosphatases domain-containing protein</fullName>
    </recommendedName>
</protein>
<dbReference type="PROSITE" id="PS00383">
    <property type="entry name" value="TYR_PHOSPHATASE_1"/>
    <property type="match status" value="1"/>
</dbReference>
<evidence type="ECO:0000256" key="1">
    <source>
        <dbReference type="ARBA" id="ARBA00022801"/>
    </source>
</evidence>
<sequence length="313" mass="34658">MGAVHGVYLKYVGLSAISFAGYHMIVGNIGPLDPLPSGLSLLTGGSEGHRILATSSSEAGSSAWNIMPLLRLGTATVLSYSTLLNGTIAVLFKLRKGMSLIGKDLKEGTIPWWSYLLFFPFHIPTIAYTAVHTKYGRMKPYIKAAESSDDSITKQKVSKVPVPVASQVQPGWWIGGCYAYQLNMQWAAVIDLTVEFPEKCRASTQRYLCLPTWDGVPASPEQLEKAAVFCMDAIENWKQLQERGEVKGEPQILIHCAHGRGRSTTVACAAMVKMGMFSNWEEALKVGIRPRRPVCKLNTMMRKNLTEWQRKYV</sequence>
<keyword evidence="1" id="KW-0378">Hydrolase</keyword>
<dbReference type="PANTHER" id="PTHR47216">
    <property type="match status" value="1"/>
</dbReference>
<dbReference type="PANTHER" id="PTHR47216:SF4">
    <property type="entry name" value="OS01G0859400 PROTEIN"/>
    <property type="match status" value="1"/>
</dbReference>
<keyword evidence="2" id="KW-1133">Transmembrane helix</keyword>
<dbReference type="EMBL" id="JABMIG020000002">
    <property type="protein sequence ID" value="KAL3805680.1"/>
    <property type="molecule type" value="Genomic_DNA"/>
</dbReference>
<dbReference type="InterPro" id="IPR016130">
    <property type="entry name" value="Tyr_Pase_AS"/>
</dbReference>
<gene>
    <name evidence="4" type="ORF">HJC23_005924</name>
</gene>
<keyword evidence="5" id="KW-1185">Reference proteome</keyword>
<dbReference type="InterPro" id="IPR000387">
    <property type="entry name" value="Tyr_Pase_dom"/>
</dbReference>
<organism evidence="4 5">
    <name type="scientific">Cyclotella cryptica</name>
    <dbReference type="NCBI Taxonomy" id="29204"/>
    <lineage>
        <taxon>Eukaryota</taxon>
        <taxon>Sar</taxon>
        <taxon>Stramenopiles</taxon>
        <taxon>Ochrophyta</taxon>
        <taxon>Bacillariophyta</taxon>
        <taxon>Coscinodiscophyceae</taxon>
        <taxon>Thalassiosirophycidae</taxon>
        <taxon>Stephanodiscales</taxon>
        <taxon>Stephanodiscaceae</taxon>
        <taxon>Cyclotella</taxon>
    </lineage>
</organism>
<keyword evidence="2" id="KW-0812">Transmembrane</keyword>
<dbReference type="Proteomes" id="UP001516023">
    <property type="component" value="Unassembled WGS sequence"/>
</dbReference>
<dbReference type="SUPFAM" id="SSF52799">
    <property type="entry name" value="(Phosphotyrosine protein) phosphatases II"/>
    <property type="match status" value="1"/>
</dbReference>
<evidence type="ECO:0000256" key="2">
    <source>
        <dbReference type="SAM" id="Phobius"/>
    </source>
</evidence>
<dbReference type="InterPro" id="IPR020422">
    <property type="entry name" value="TYR_PHOSPHATASE_DUAL_dom"/>
</dbReference>
<accession>A0ABD3RCS1</accession>
<feature type="domain" description="Tyrosine specific protein phosphatases" evidence="3">
    <location>
        <begin position="231"/>
        <end position="276"/>
    </location>
</feature>
<comment type="caution">
    <text evidence="4">The sequence shown here is derived from an EMBL/GenBank/DDBJ whole genome shotgun (WGS) entry which is preliminary data.</text>
</comment>
<proteinExistence type="predicted"/>
<feature type="transmembrane region" description="Helical" evidence="2">
    <location>
        <begin position="69"/>
        <end position="92"/>
    </location>
</feature>
<feature type="transmembrane region" description="Helical" evidence="2">
    <location>
        <begin position="112"/>
        <end position="131"/>
    </location>
</feature>
<dbReference type="PROSITE" id="PS50056">
    <property type="entry name" value="TYR_PHOSPHATASE_2"/>
    <property type="match status" value="1"/>
</dbReference>
<name>A0ABD3RCS1_9STRA</name>
<reference evidence="4 5" key="1">
    <citation type="journal article" date="2020" name="G3 (Bethesda)">
        <title>Improved Reference Genome for Cyclotella cryptica CCMP332, a Model for Cell Wall Morphogenesis, Salinity Adaptation, and Lipid Production in Diatoms (Bacillariophyta).</title>
        <authorList>
            <person name="Roberts W.R."/>
            <person name="Downey K.M."/>
            <person name="Ruck E.C."/>
            <person name="Traller J.C."/>
            <person name="Alverson A.J."/>
        </authorList>
    </citation>
    <scope>NUCLEOTIDE SEQUENCE [LARGE SCALE GENOMIC DNA]</scope>
    <source>
        <strain evidence="4 5">CCMP332</strain>
    </source>
</reference>
<evidence type="ECO:0000313" key="4">
    <source>
        <dbReference type="EMBL" id="KAL3805680.1"/>
    </source>
</evidence>
<evidence type="ECO:0000313" key="5">
    <source>
        <dbReference type="Proteomes" id="UP001516023"/>
    </source>
</evidence>
<keyword evidence="2" id="KW-0472">Membrane</keyword>
<dbReference type="Gene3D" id="3.90.190.10">
    <property type="entry name" value="Protein tyrosine phosphatase superfamily"/>
    <property type="match status" value="1"/>
</dbReference>
<dbReference type="GO" id="GO:0016787">
    <property type="term" value="F:hydrolase activity"/>
    <property type="evidence" value="ECO:0007669"/>
    <property type="project" value="UniProtKB-KW"/>
</dbReference>
<dbReference type="InterPro" id="IPR029021">
    <property type="entry name" value="Prot-tyrosine_phosphatase-like"/>
</dbReference>
<evidence type="ECO:0000259" key="3">
    <source>
        <dbReference type="PROSITE" id="PS50056"/>
    </source>
</evidence>